<comment type="caution">
    <text evidence="2">The sequence shown here is derived from an EMBL/GenBank/DDBJ whole genome shotgun (WGS) entry which is preliminary data.</text>
</comment>
<feature type="transmembrane region" description="Helical" evidence="1">
    <location>
        <begin position="7"/>
        <end position="26"/>
    </location>
</feature>
<keyword evidence="1" id="KW-0472">Membrane</keyword>
<keyword evidence="1" id="KW-0812">Transmembrane</keyword>
<feature type="transmembrane region" description="Helical" evidence="1">
    <location>
        <begin position="32"/>
        <end position="50"/>
    </location>
</feature>
<evidence type="ECO:0000313" key="3">
    <source>
        <dbReference type="Proteomes" id="UP000075635"/>
    </source>
</evidence>
<keyword evidence="1" id="KW-1133">Transmembrane helix</keyword>
<feature type="transmembrane region" description="Helical" evidence="1">
    <location>
        <begin position="57"/>
        <end position="76"/>
    </location>
</feature>
<sequence length="217" mass="23882">MNPVQQRLLWLVPSLLMTIHFLYWPLVRGTSIAFPVFVAVIPFLFGLLMVGTAVRIWHLWSWTIPMPHVCFLWASYTTLGPLVLNDTISMPFSAMGVVKMSLLTGFISAVTGTVIDTISMDERLLTVHSRVAATGVGTVKTVIAYSFLFFGAFGLFIGPITKVGHYYLVELGDTSRIWLLILLTIVPICVLFLAYFALMSNPRGALAAKQPDSAGSP</sequence>
<reference evidence="2 3" key="1">
    <citation type="submission" date="2014-02" db="EMBL/GenBank/DDBJ databases">
        <title>The small core and large imbalanced accessory genome model reveals a collaborative survival strategy of Sorangium cellulosum strains in nature.</title>
        <authorList>
            <person name="Han K."/>
            <person name="Peng R."/>
            <person name="Blom J."/>
            <person name="Li Y.-Z."/>
        </authorList>
    </citation>
    <scope>NUCLEOTIDE SEQUENCE [LARGE SCALE GENOMIC DNA]</scope>
    <source>
        <strain evidence="2 3">So0011-07</strain>
    </source>
</reference>
<organism evidence="2 3">
    <name type="scientific">Sorangium cellulosum</name>
    <name type="common">Polyangium cellulosum</name>
    <dbReference type="NCBI Taxonomy" id="56"/>
    <lineage>
        <taxon>Bacteria</taxon>
        <taxon>Pseudomonadati</taxon>
        <taxon>Myxococcota</taxon>
        <taxon>Polyangia</taxon>
        <taxon>Polyangiales</taxon>
        <taxon>Polyangiaceae</taxon>
        <taxon>Sorangium</taxon>
    </lineage>
</organism>
<proteinExistence type="predicted"/>
<protein>
    <submittedName>
        <fullName evidence="2">Uncharacterized protein</fullName>
    </submittedName>
</protein>
<feature type="transmembrane region" description="Helical" evidence="1">
    <location>
        <begin position="96"/>
        <end position="119"/>
    </location>
</feature>
<name>A0A150R5T9_SORCE</name>
<accession>A0A150R5T9</accession>
<gene>
    <name evidence="2" type="ORF">BE17_16370</name>
</gene>
<dbReference type="AlphaFoldDB" id="A0A150R5T9"/>
<dbReference type="EMBL" id="JEMB01003108">
    <property type="protein sequence ID" value="KYF75555.1"/>
    <property type="molecule type" value="Genomic_DNA"/>
</dbReference>
<evidence type="ECO:0000256" key="1">
    <source>
        <dbReference type="SAM" id="Phobius"/>
    </source>
</evidence>
<dbReference type="Proteomes" id="UP000075635">
    <property type="component" value="Unassembled WGS sequence"/>
</dbReference>
<evidence type="ECO:0000313" key="2">
    <source>
        <dbReference type="EMBL" id="KYF75555.1"/>
    </source>
</evidence>
<feature type="transmembrane region" description="Helical" evidence="1">
    <location>
        <begin position="131"/>
        <end position="157"/>
    </location>
</feature>
<feature type="transmembrane region" description="Helical" evidence="1">
    <location>
        <begin position="177"/>
        <end position="198"/>
    </location>
</feature>